<dbReference type="OrthoDB" id="247013at2759"/>
<evidence type="ECO:0000256" key="1">
    <source>
        <dbReference type="SAM" id="MobiDB-lite"/>
    </source>
</evidence>
<dbReference type="PANTHER" id="PTHR12775:SF0">
    <property type="entry name" value="REPLICATION TERMINATION FACTOR 2"/>
    <property type="match status" value="1"/>
</dbReference>
<evidence type="ECO:0000313" key="2">
    <source>
        <dbReference type="EMBL" id="CEP60014.1"/>
    </source>
</evidence>
<gene>
    <name evidence="2" type="ORF">LALA0_S01e01046g</name>
</gene>
<feature type="region of interest" description="Disordered" evidence="1">
    <location>
        <begin position="198"/>
        <end position="229"/>
    </location>
</feature>
<dbReference type="InterPro" id="IPR006735">
    <property type="entry name" value="Rtf2"/>
</dbReference>
<keyword evidence="3" id="KW-1185">Reference proteome</keyword>
<dbReference type="RefSeq" id="XP_022626259.1">
    <property type="nucleotide sequence ID" value="XM_022774131.1"/>
</dbReference>
<feature type="compositionally biased region" description="Basic residues" evidence="1">
    <location>
        <begin position="205"/>
        <end position="214"/>
    </location>
</feature>
<protein>
    <submittedName>
        <fullName evidence="2">LALA0S01e01046g1_1</fullName>
    </submittedName>
</protein>
<evidence type="ECO:0000313" key="3">
    <source>
        <dbReference type="Proteomes" id="UP000054304"/>
    </source>
</evidence>
<dbReference type="Proteomes" id="UP000054304">
    <property type="component" value="Unassembled WGS sequence"/>
</dbReference>
<dbReference type="GO" id="GO:0006274">
    <property type="term" value="P:DNA replication termination"/>
    <property type="evidence" value="ECO:0007669"/>
    <property type="project" value="TreeGrafter"/>
</dbReference>
<dbReference type="HOGENOM" id="CLU_048955_2_1_1"/>
<dbReference type="Pfam" id="PF04641">
    <property type="entry name" value="Rtf2"/>
    <property type="match status" value="1"/>
</dbReference>
<dbReference type="PANTHER" id="PTHR12775">
    <property type="entry name" value="PROTEIN C20ORF43 HOMOLOG"/>
    <property type="match status" value="1"/>
</dbReference>
<name>A0A0C7MS33_9SACH</name>
<dbReference type="AlphaFoldDB" id="A0A0C7MS33"/>
<dbReference type="GO" id="GO:0005634">
    <property type="term" value="C:nucleus"/>
    <property type="evidence" value="ECO:0007669"/>
    <property type="project" value="TreeGrafter"/>
</dbReference>
<sequence>MLISTAKTPTKRKMGNDGSSISRVKTLLTATKRRSSDSQNSESRNFDSVSRWSVCRLSNTPLRVPVVSDYRGNLFNKESVLEWLLTPHKEDYSDDQVRLFGHIKTLKDVIELHNIVEVKVQDGGSVLKCDVGDEIWGRSSGNFSYLARCGHVLPRRTLRGDLCPVCSIQYKQKDVITLNPSSGELVDLEARMAQLKSEGLTHSGKAAKTKKRKAKPTDAAVKAPKRQRC</sequence>
<proteinExistence type="predicted"/>
<dbReference type="EMBL" id="LN736360">
    <property type="protein sequence ID" value="CEP60014.1"/>
    <property type="molecule type" value="Genomic_DNA"/>
</dbReference>
<organism evidence="2 3">
    <name type="scientific">Lachancea lanzarotensis</name>
    <dbReference type="NCBI Taxonomy" id="1245769"/>
    <lineage>
        <taxon>Eukaryota</taxon>
        <taxon>Fungi</taxon>
        <taxon>Dikarya</taxon>
        <taxon>Ascomycota</taxon>
        <taxon>Saccharomycotina</taxon>
        <taxon>Saccharomycetes</taxon>
        <taxon>Saccharomycetales</taxon>
        <taxon>Saccharomycetaceae</taxon>
        <taxon>Lachancea</taxon>
    </lineage>
</organism>
<accession>A0A0C7MS33</accession>
<dbReference type="STRING" id="1245769.A0A0C7MS33"/>
<reference evidence="2 3" key="1">
    <citation type="submission" date="2014-12" db="EMBL/GenBank/DDBJ databases">
        <authorList>
            <person name="Neuveglise Cecile"/>
        </authorList>
    </citation>
    <scope>NUCLEOTIDE SEQUENCE [LARGE SCALE GENOMIC DNA]</scope>
    <source>
        <strain evidence="2 3">CBS 12615</strain>
    </source>
</reference>
<dbReference type="GeneID" id="34683384"/>